<comment type="caution">
    <text evidence="2">The sequence shown here is derived from an EMBL/GenBank/DDBJ whole genome shotgun (WGS) entry which is preliminary data.</text>
</comment>
<organism evidence="2 3">
    <name type="scientific">Novosphingobium marinum</name>
    <dbReference type="NCBI Taxonomy" id="1514948"/>
    <lineage>
        <taxon>Bacteria</taxon>
        <taxon>Pseudomonadati</taxon>
        <taxon>Pseudomonadota</taxon>
        <taxon>Alphaproteobacteria</taxon>
        <taxon>Sphingomonadales</taxon>
        <taxon>Sphingomonadaceae</taxon>
        <taxon>Novosphingobium</taxon>
    </lineage>
</organism>
<dbReference type="InterPro" id="IPR037401">
    <property type="entry name" value="SnoaL-like"/>
</dbReference>
<dbReference type="Gene3D" id="3.10.450.50">
    <property type="match status" value="1"/>
</dbReference>
<proteinExistence type="predicted"/>
<gene>
    <name evidence="2" type="ORF">FHS75_001135</name>
</gene>
<dbReference type="RefSeq" id="WP_179406763.1">
    <property type="nucleotide sequence ID" value="NZ_BMGF01000006.1"/>
</dbReference>
<dbReference type="EMBL" id="JACBZF010000002">
    <property type="protein sequence ID" value="NYH94816.1"/>
    <property type="molecule type" value="Genomic_DNA"/>
</dbReference>
<evidence type="ECO:0000259" key="1">
    <source>
        <dbReference type="Pfam" id="PF13577"/>
    </source>
</evidence>
<keyword evidence="3" id="KW-1185">Reference proteome</keyword>
<sequence length="187" mass="21466">MDEQLERRLRELLDKQEITEIIYKNARAVDRRDAPLMSTGFHPDATDDHGMFQGKASDFVPWVMEVLSTMEMTQHVVGNVLIRLDGDQATSESYFIAHHLIKAENGAGIWLGAAEDAADQFMVAGGRYLDRFEKQDGEWRIVHRHAVFDWNTEMDSTEKWDRDALDTWVFGKPAPHDASYQLLPTED</sequence>
<dbReference type="InterPro" id="IPR032710">
    <property type="entry name" value="NTF2-like_dom_sf"/>
</dbReference>
<dbReference type="AlphaFoldDB" id="A0A7Y9XXC5"/>
<dbReference type="Pfam" id="PF13577">
    <property type="entry name" value="SnoaL_4"/>
    <property type="match status" value="1"/>
</dbReference>
<feature type="domain" description="SnoaL-like" evidence="1">
    <location>
        <begin position="10"/>
        <end position="145"/>
    </location>
</feature>
<dbReference type="Proteomes" id="UP000522081">
    <property type="component" value="Unassembled WGS sequence"/>
</dbReference>
<protein>
    <recommendedName>
        <fullName evidence="1">SnoaL-like domain-containing protein</fullName>
    </recommendedName>
</protein>
<name>A0A7Y9XXC5_9SPHN</name>
<evidence type="ECO:0000313" key="2">
    <source>
        <dbReference type="EMBL" id="NYH94816.1"/>
    </source>
</evidence>
<dbReference type="SUPFAM" id="SSF54427">
    <property type="entry name" value="NTF2-like"/>
    <property type="match status" value="1"/>
</dbReference>
<accession>A0A7Y9XXC5</accession>
<evidence type="ECO:0000313" key="3">
    <source>
        <dbReference type="Proteomes" id="UP000522081"/>
    </source>
</evidence>
<reference evidence="2 3" key="1">
    <citation type="submission" date="2020-07" db="EMBL/GenBank/DDBJ databases">
        <title>Genomic Encyclopedia of Type Strains, Phase IV (KMG-IV): sequencing the most valuable type-strain genomes for metagenomic binning, comparative biology and taxonomic classification.</title>
        <authorList>
            <person name="Goeker M."/>
        </authorList>
    </citation>
    <scope>NUCLEOTIDE SEQUENCE [LARGE SCALE GENOMIC DNA]</scope>
    <source>
        <strain evidence="2 3">DSM 29043</strain>
    </source>
</reference>